<reference evidence="1 2" key="1">
    <citation type="journal article" date="2019" name="Sci. Rep.">
        <title>Orb-weaving spider Araneus ventricosus genome elucidates the spidroin gene catalogue.</title>
        <authorList>
            <person name="Kono N."/>
            <person name="Nakamura H."/>
            <person name="Ohtoshi R."/>
            <person name="Moran D.A.P."/>
            <person name="Shinohara A."/>
            <person name="Yoshida Y."/>
            <person name="Fujiwara M."/>
            <person name="Mori M."/>
            <person name="Tomita M."/>
            <person name="Arakawa K."/>
        </authorList>
    </citation>
    <scope>NUCLEOTIDE SEQUENCE [LARGE SCALE GENOMIC DNA]</scope>
</reference>
<dbReference type="AlphaFoldDB" id="A0A4Y2NQ62"/>
<sequence length="125" mass="14338">MKAIGRSIHRSEHLKPNQISLEHGEENIARKDIIKIFTDGWKTEHGVGAAFCVLTNDIWTYQWSAILTDSNTVFKAELTALHEAVMYASHLPNHNTFKIHVDNSKYHDIYQFKEQKPNSGFLKSS</sequence>
<dbReference type="InterPro" id="IPR012337">
    <property type="entry name" value="RNaseH-like_sf"/>
</dbReference>
<evidence type="ECO:0008006" key="3">
    <source>
        <dbReference type="Google" id="ProtNLM"/>
    </source>
</evidence>
<dbReference type="SUPFAM" id="SSF53098">
    <property type="entry name" value="Ribonuclease H-like"/>
    <property type="match status" value="1"/>
</dbReference>
<dbReference type="EMBL" id="BGPR01009651">
    <property type="protein sequence ID" value="GBN41421.1"/>
    <property type="molecule type" value="Genomic_DNA"/>
</dbReference>
<comment type="caution">
    <text evidence="1">The sequence shown here is derived from an EMBL/GenBank/DDBJ whole genome shotgun (WGS) entry which is preliminary data.</text>
</comment>
<evidence type="ECO:0000313" key="2">
    <source>
        <dbReference type="Proteomes" id="UP000499080"/>
    </source>
</evidence>
<dbReference type="Gene3D" id="3.30.420.10">
    <property type="entry name" value="Ribonuclease H-like superfamily/Ribonuclease H"/>
    <property type="match status" value="1"/>
</dbReference>
<accession>A0A4Y2NQ62</accession>
<name>A0A4Y2NQ62_ARAVE</name>
<evidence type="ECO:0000313" key="1">
    <source>
        <dbReference type="EMBL" id="GBN41421.1"/>
    </source>
</evidence>
<dbReference type="OrthoDB" id="6781533at2759"/>
<proteinExistence type="predicted"/>
<dbReference type="Proteomes" id="UP000499080">
    <property type="component" value="Unassembled WGS sequence"/>
</dbReference>
<gene>
    <name evidence="1" type="ORF">AVEN_27533_1</name>
</gene>
<protein>
    <recommendedName>
        <fullName evidence="3">RNase H type-1 domain-containing protein</fullName>
    </recommendedName>
</protein>
<organism evidence="1 2">
    <name type="scientific">Araneus ventricosus</name>
    <name type="common">Orbweaver spider</name>
    <name type="synonym">Epeira ventricosa</name>
    <dbReference type="NCBI Taxonomy" id="182803"/>
    <lineage>
        <taxon>Eukaryota</taxon>
        <taxon>Metazoa</taxon>
        <taxon>Ecdysozoa</taxon>
        <taxon>Arthropoda</taxon>
        <taxon>Chelicerata</taxon>
        <taxon>Arachnida</taxon>
        <taxon>Araneae</taxon>
        <taxon>Araneomorphae</taxon>
        <taxon>Entelegynae</taxon>
        <taxon>Araneoidea</taxon>
        <taxon>Araneidae</taxon>
        <taxon>Araneus</taxon>
    </lineage>
</organism>
<keyword evidence="2" id="KW-1185">Reference proteome</keyword>
<dbReference type="GO" id="GO:0003676">
    <property type="term" value="F:nucleic acid binding"/>
    <property type="evidence" value="ECO:0007669"/>
    <property type="project" value="InterPro"/>
</dbReference>
<dbReference type="InterPro" id="IPR036397">
    <property type="entry name" value="RNaseH_sf"/>
</dbReference>